<dbReference type="Pfam" id="PF09752">
    <property type="entry name" value="ABHD18"/>
    <property type="match status" value="1"/>
</dbReference>
<sequence length="392" mass="44182">MPTGATAAEAWWQRLPEDFFRQADGTELDAEHRIKVSASAALDRALRSVLGIAVTAALGRSFLTPERIHEQMRLMKPHEALADSGDSEAVFGRPRKGIHVEQLRPRVLSYRPFGVNYRLLRFDSGHQPLNPELAQLYARSFRNRSAYAQYWFHRGGPRPTLVMVHGFGVDAYWFNAQMFSLRWFYKQGYDVLLYTMPFHGYRVEKGDWFSGYGLFANGLPCFNEAIVHAVRDLRVLLDFLERRGAPKMGVSGLSLGGYTSALLATVDPRLAFCIPNSPVASIVDIAREWQPTGTLMGATLERAGVSLADLRHALAVHNPLSYAPKIDSDKVLVIGGAGDRFTPPRHVRLLHRHFPGSHLHWFPGNHLLHLHQGQYLRRMKVFMDRHCGVGGH</sequence>
<comment type="caution">
    <text evidence="2">The sequence shown here is derived from an EMBL/GenBank/DDBJ whole genome shotgun (WGS) entry which is preliminary data.</text>
</comment>
<protein>
    <submittedName>
        <fullName evidence="2">Abhydrolase domain-containing 18</fullName>
    </submittedName>
</protein>
<dbReference type="RefSeq" id="WP_104231226.1">
    <property type="nucleotide sequence ID" value="NZ_PSNW01000008.1"/>
</dbReference>
<dbReference type="Proteomes" id="UP000238220">
    <property type="component" value="Unassembled WGS sequence"/>
</dbReference>
<proteinExistence type="predicted"/>
<name>A0A2S5TE62_9GAMM</name>
<dbReference type="GO" id="GO:0052689">
    <property type="term" value="F:carboxylic ester hydrolase activity"/>
    <property type="evidence" value="ECO:0007669"/>
    <property type="project" value="UniProtKB-ARBA"/>
</dbReference>
<dbReference type="PANTHER" id="PTHR22946">
    <property type="entry name" value="DIENELACTONE HYDROLASE DOMAIN-CONTAINING PROTEIN-RELATED"/>
    <property type="match status" value="1"/>
</dbReference>
<dbReference type="PANTHER" id="PTHR22946:SF9">
    <property type="entry name" value="POLYKETIDE TRANSFERASE AF380"/>
    <property type="match status" value="1"/>
</dbReference>
<gene>
    <name evidence="2" type="ORF">C3942_15330</name>
</gene>
<evidence type="ECO:0000256" key="1">
    <source>
        <dbReference type="ARBA" id="ARBA00022801"/>
    </source>
</evidence>
<dbReference type="Gene3D" id="3.40.50.1820">
    <property type="entry name" value="alpha/beta hydrolase"/>
    <property type="match status" value="1"/>
</dbReference>
<dbReference type="OrthoDB" id="5416778at2"/>
<dbReference type="InterPro" id="IPR019149">
    <property type="entry name" value="ABHD18"/>
</dbReference>
<keyword evidence="3" id="KW-1185">Reference proteome</keyword>
<reference evidence="2 3" key="1">
    <citation type="submission" date="2018-02" db="EMBL/GenBank/DDBJ databases">
        <title>Genome sequencing of Solimonas sp. HR-BB.</title>
        <authorList>
            <person name="Lee Y."/>
            <person name="Jeon C.O."/>
        </authorList>
    </citation>
    <scope>NUCLEOTIDE SEQUENCE [LARGE SCALE GENOMIC DNA]</scope>
    <source>
        <strain evidence="2 3">HR-BB</strain>
    </source>
</reference>
<organism evidence="2 3">
    <name type="scientific">Solimonas fluminis</name>
    <dbReference type="NCBI Taxonomy" id="2086571"/>
    <lineage>
        <taxon>Bacteria</taxon>
        <taxon>Pseudomonadati</taxon>
        <taxon>Pseudomonadota</taxon>
        <taxon>Gammaproteobacteria</taxon>
        <taxon>Nevskiales</taxon>
        <taxon>Nevskiaceae</taxon>
        <taxon>Solimonas</taxon>
    </lineage>
</organism>
<evidence type="ECO:0000313" key="3">
    <source>
        <dbReference type="Proteomes" id="UP000238220"/>
    </source>
</evidence>
<keyword evidence="1 2" id="KW-0378">Hydrolase</keyword>
<dbReference type="AlphaFoldDB" id="A0A2S5TE62"/>
<dbReference type="SUPFAM" id="SSF53474">
    <property type="entry name" value="alpha/beta-Hydrolases"/>
    <property type="match status" value="1"/>
</dbReference>
<dbReference type="InterPro" id="IPR029058">
    <property type="entry name" value="AB_hydrolase_fold"/>
</dbReference>
<dbReference type="EMBL" id="PSNW01000008">
    <property type="protein sequence ID" value="PPE73187.1"/>
    <property type="molecule type" value="Genomic_DNA"/>
</dbReference>
<evidence type="ECO:0000313" key="2">
    <source>
        <dbReference type="EMBL" id="PPE73187.1"/>
    </source>
</evidence>
<dbReference type="InterPro" id="IPR050261">
    <property type="entry name" value="FrsA_esterase"/>
</dbReference>
<accession>A0A2S5TE62</accession>